<evidence type="ECO:0000259" key="11">
    <source>
        <dbReference type="Pfam" id="PF03950"/>
    </source>
</evidence>
<protein>
    <recommendedName>
        <fullName evidence="2">glutamine--tRNA ligase</fullName>
        <ecNumber evidence="2">6.1.1.18</ecNumber>
    </recommendedName>
</protein>
<evidence type="ECO:0000256" key="5">
    <source>
        <dbReference type="ARBA" id="ARBA00022840"/>
    </source>
</evidence>
<dbReference type="InterPro" id="IPR020058">
    <property type="entry name" value="Glu/Gln-tRNA-synth_Ib_cat-dom"/>
</dbReference>
<evidence type="ECO:0000259" key="12">
    <source>
        <dbReference type="Pfam" id="PF20974"/>
    </source>
</evidence>
<evidence type="ECO:0000256" key="3">
    <source>
        <dbReference type="ARBA" id="ARBA00022598"/>
    </source>
</evidence>
<dbReference type="EC" id="6.1.1.18" evidence="2"/>
<dbReference type="OrthoDB" id="10250478at2759"/>
<gene>
    <name evidence="13" type="ORF">OJ253_3173</name>
</gene>
<keyword evidence="6 9" id="KW-0648">Protein biosynthesis</keyword>
<dbReference type="InterPro" id="IPR020059">
    <property type="entry name" value="Glu/Gln-tRNA-synth_Ib_codon-bd"/>
</dbReference>
<evidence type="ECO:0000256" key="4">
    <source>
        <dbReference type="ARBA" id="ARBA00022741"/>
    </source>
</evidence>
<dbReference type="InterPro" id="IPR001412">
    <property type="entry name" value="aa-tRNA-synth_I_CS"/>
</dbReference>
<evidence type="ECO:0000259" key="10">
    <source>
        <dbReference type="Pfam" id="PF00749"/>
    </source>
</evidence>
<keyword evidence="4 9" id="KW-0547">Nucleotide-binding</keyword>
<dbReference type="FunFam" id="3.90.800.10:FF:000001">
    <property type="entry name" value="Glutamine--tRNA ligase"/>
    <property type="match status" value="1"/>
</dbReference>
<evidence type="ECO:0000256" key="6">
    <source>
        <dbReference type="ARBA" id="ARBA00022917"/>
    </source>
</evidence>
<comment type="catalytic activity">
    <reaction evidence="8">
        <text>tRNA(Gln) + L-glutamine + ATP = L-glutaminyl-tRNA(Gln) + AMP + diphosphate</text>
        <dbReference type="Rhea" id="RHEA:20121"/>
        <dbReference type="Rhea" id="RHEA-COMP:9662"/>
        <dbReference type="Rhea" id="RHEA-COMP:9681"/>
        <dbReference type="ChEBI" id="CHEBI:30616"/>
        <dbReference type="ChEBI" id="CHEBI:33019"/>
        <dbReference type="ChEBI" id="CHEBI:58359"/>
        <dbReference type="ChEBI" id="CHEBI:78442"/>
        <dbReference type="ChEBI" id="CHEBI:78521"/>
        <dbReference type="ChEBI" id="CHEBI:456215"/>
        <dbReference type="EC" id="6.1.1.18"/>
    </reaction>
</comment>
<comment type="caution">
    <text evidence="13">The sequence shown here is derived from an EMBL/GenBank/DDBJ whole genome shotgun (WGS) entry which is preliminary data.</text>
</comment>
<dbReference type="NCBIfam" id="TIGR00440">
    <property type="entry name" value="glnS"/>
    <property type="match status" value="1"/>
</dbReference>
<sequence>MASLKLNIANESVNVVSNTTNFIKQIVEDDLKSGKHSVVVTRFPPEPNGFLHLGHAKSICLNYGITKIYNGRFHLRYDDTNPYSEEQQYIDAIERDVKWLGADWGVHKYYASDYFDQLYEWAKDLILAGKAYVDHQTVEEIRKNRGDSNTPAVESVYRNRSVEENMELFEKMKRGECEEGECVLRAKIDMKHGNPNLRDPILYRILKQPHPHTGEKWVIYPMYDFAHGQSDSIEEITHSICTLEFELHRPLYDWFQSELGIRKTRQIEFARLNMTYMVLSKRKLLLLVNENHVSGWDDPRMPTLSALRRKGYPPQSLWDFCDKIGASKRDQMIHVQLLEECVKDNLHGICQRRFACIQPLKVVIVNWDECFQEETVEITIRNHPDDDVDMGERILYLTKYIWIEKSDFWFDINQEINSQKPPSDFKRLYVGGSVRLKYSSVITCKDVIIDERTKEIKEVHCILQSKEHGCDSNINKKKLTAIHWLSDNNITNVEFRLYGRLFTLPEPENQEKDWRHFINNKSLVVMHGYAEKNLLGDDFYNSQGEITMNRYQFERIGYFTRDVVDSKLEGDNHHLVYNLTVQLGESPDLLIRMITESGANESTKDHERRTAYHQNREKIAAERAARRLAKETKKLQKSNEGS</sequence>
<accession>A0A9D5DK81</accession>
<evidence type="ECO:0000313" key="13">
    <source>
        <dbReference type="EMBL" id="KAJ1605408.1"/>
    </source>
</evidence>
<keyword evidence="5 9" id="KW-0067">ATP-binding</keyword>
<dbReference type="InterPro" id="IPR020056">
    <property type="entry name" value="Rbsml_bL25/Gln-tRNA_synth_N"/>
</dbReference>
<name>A0A9D5DK81_9CRYT</name>
<evidence type="ECO:0000256" key="2">
    <source>
        <dbReference type="ARBA" id="ARBA00012836"/>
    </source>
</evidence>
<dbReference type="Gene3D" id="3.40.50.620">
    <property type="entry name" value="HUPs"/>
    <property type="match status" value="1"/>
</dbReference>
<dbReference type="PRINTS" id="PR00987">
    <property type="entry name" value="TRNASYNTHGLU"/>
</dbReference>
<dbReference type="PANTHER" id="PTHR43097">
    <property type="entry name" value="GLUTAMINE-TRNA LIGASE"/>
    <property type="match status" value="1"/>
</dbReference>
<dbReference type="InterPro" id="IPR011035">
    <property type="entry name" value="Ribosomal_bL25/Gln-tRNA_synth"/>
</dbReference>
<organism evidence="13">
    <name type="scientific">Cryptosporidium canis</name>
    <dbReference type="NCBI Taxonomy" id="195482"/>
    <lineage>
        <taxon>Eukaryota</taxon>
        <taxon>Sar</taxon>
        <taxon>Alveolata</taxon>
        <taxon>Apicomplexa</taxon>
        <taxon>Conoidasida</taxon>
        <taxon>Coccidia</taxon>
        <taxon>Eucoccidiorida</taxon>
        <taxon>Eimeriorina</taxon>
        <taxon>Cryptosporidiidae</taxon>
        <taxon>Cryptosporidium</taxon>
    </lineage>
</organism>
<evidence type="ECO:0000256" key="8">
    <source>
        <dbReference type="ARBA" id="ARBA00048270"/>
    </source>
</evidence>
<evidence type="ECO:0000256" key="1">
    <source>
        <dbReference type="ARBA" id="ARBA00005594"/>
    </source>
</evidence>
<dbReference type="SUPFAM" id="SSF50715">
    <property type="entry name" value="Ribosomal protein L25-like"/>
    <property type="match status" value="1"/>
</dbReference>
<dbReference type="FunFam" id="3.40.50.620:FF:000037">
    <property type="entry name" value="Glutamine--tRNA ligase cytoplasmic"/>
    <property type="match status" value="1"/>
</dbReference>
<dbReference type="GO" id="GO:0005829">
    <property type="term" value="C:cytosol"/>
    <property type="evidence" value="ECO:0007669"/>
    <property type="project" value="TreeGrafter"/>
</dbReference>
<reference evidence="13" key="1">
    <citation type="submission" date="2022-10" db="EMBL/GenBank/DDBJ databases">
        <title>Adaptive evolution leads to modifications in subtelomeric GC content in a zoonotic Cryptosporidium species.</title>
        <authorList>
            <person name="Li J."/>
            <person name="Feng Y."/>
            <person name="Xiao L."/>
        </authorList>
    </citation>
    <scope>NUCLEOTIDE SEQUENCE</scope>
    <source>
        <strain evidence="13">33844</strain>
    </source>
</reference>
<feature type="domain" description="Glutamyl/glutaminyl-tRNA synthetase class Ib anti-codon binding" evidence="11">
    <location>
        <begin position="350"/>
        <end position="463"/>
    </location>
</feature>
<dbReference type="GO" id="GO:0005524">
    <property type="term" value="F:ATP binding"/>
    <property type="evidence" value="ECO:0007669"/>
    <property type="project" value="UniProtKB-KW"/>
</dbReference>
<comment type="similarity">
    <text evidence="1 9">Belongs to the class-I aminoacyl-tRNA synthetase family.</text>
</comment>
<dbReference type="Pfam" id="PF20974">
    <property type="entry name" value="tRNA-synt_1c_C2"/>
    <property type="match status" value="1"/>
</dbReference>
<proteinExistence type="inferred from homology"/>
<dbReference type="InterPro" id="IPR000924">
    <property type="entry name" value="Glu/Gln-tRNA-synth"/>
</dbReference>
<dbReference type="Gene3D" id="2.40.240.10">
    <property type="entry name" value="Ribosomal Protein L25, Chain P"/>
    <property type="match status" value="2"/>
</dbReference>
<dbReference type="GO" id="GO:0006425">
    <property type="term" value="P:glutaminyl-tRNA aminoacylation"/>
    <property type="evidence" value="ECO:0007669"/>
    <property type="project" value="InterPro"/>
</dbReference>
<feature type="domain" description="tRNA synthetases class I (E and Q) anti-codon binding" evidence="12">
    <location>
        <begin position="482"/>
        <end position="562"/>
    </location>
</feature>
<dbReference type="Pfam" id="PF00749">
    <property type="entry name" value="tRNA-synt_1c"/>
    <property type="match status" value="1"/>
</dbReference>
<dbReference type="InterPro" id="IPR004514">
    <property type="entry name" value="Gln-tRNA-synth"/>
</dbReference>
<keyword evidence="3 9" id="KW-0436">Ligase</keyword>
<dbReference type="PANTHER" id="PTHR43097:SF4">
    <property type="entry name" value="GLUTAMINE--TRNA LIGASE"/>
    <property type="match status" value="1"/>
</dbReference>
<dbReference type="EMBL" id="JAPCXC010000101">
    <property type="protein sequence ID" value="KAJ1605408.1"/>
    <property type="molecule type" value="Genomic_DNA"/>
</dbReference>
<dbReference type="InterPro" id="IPR014729">
    <property type="entry name" value="Rossmann-like_a/b/a_fold"/>
</dbReference>
<dbReference type="Pfam" id="PF03950">
    <property type="entry name" value="tRNA-synt_1c_C"/>
    <property type="match status" value="1"/>
</dbReference>
<dbReference type="Proteomes" id="UP001067231">
    <property type="component" value="Unassembled WGS sequence"/>
</dbReference>
<dbReference type="SUPFAM" id="SSF52374">
    <property type="entry name" value="Nucleotidylyl transferase"/>
    <property type="match status" value="1"/>
</dbReference>
<evidence type="ECO:0000256" key="7">
    <source>
        <dbReference type="ARBA" id="ARBA00023146"/>
    </source>
</evidence>
<dbReference type="InterPro" id="IPR049437">
    <property type="entry name" value="tRNA-synt_1c_C2"/>
</dbReference>
<evidence type="ECO:0000256" key="9">
    <source>
        <dbReference type="RuleBase" id="RU363037"/>
    </source>
</evidence>
<dbReference type="AlphaFoldDB" id="A0A9D5DK81"/>
<dbReference type="FunFam" id="1.10.1160.10:FF:000001">
    <property type="entry name" value="Glutamine--tRNA ligase"/>
    <property type="match status" value="1"/>
</dbReference>
<keyword evidence="7 9" id="KW-0030">Aminoacyl-tRNA synthetase</keyword>
<dbReference type="PROSITE" id="PS00178">
    <property type="entry name" value="AA_TRNA_LIGASE_I"/>
    <property type="match status" value="1"/>
</dbReference>
<dbReference type="InterPro" id="IPR050132">
    <property type="entry name" value="Gln/Glu-tRNA_Ligase"/>
</dbReference>
<feature type="domain" description="Glutamyl/glutaminyl-tRNA synthetase class Ib catalytic" evidence="10">
    <location>
        <begin position="39"/>
        <end position="346"/>
    </location>
</feature>
<dbReference type="GO" id="GO:0004819">
    <property type="term" value="F:glutamine-tRNA ligase activity"/>
    <property type="evidence" value="ECO:0007669"/>
    <property type="project" value="UniProtKB-EC"/>
</dbReference>